<keyword evidence="3 5" id="KW-1133">Transmembrane helix</keyword>
<dbReference type="Pfam" id="PF02931">
    <property type="entry name" value="Neur_chan_LBD"/>
    <property type="match status" value="1"/>
</dbReference>
<evidence type="ECO:0000256" key="3">
    <source>
        <dbReference type="ARBA" id="ARBA00022989"/>
    </source>
</evidence>
<dbReference type="InterPro" id="IPR006201">
    <property type="entry name" value="Neur_channel"/>
</dbReference>
<comment type="subcellular location">
    <subcellularLocation>
        <location evidence="1">Membrane</location>
        <topology evidence="1">Multi-pass membrane protein</topology>
    </subcellularLocation>
</comment>
<dbReference type="InterPro" id="IPR036719">
    <property type="entry name" value="Neuro-gated_channel_TM_sf"/>
</dbReference>
<keyword evidence="9" id="KW-1185">Reference proteome</keyword>
<reference evidence="8" key="2">
    <citation type="submission" date="2020-11" db="EMBL/GenBank/DDBJ databases">
        <authorList>
            <person name="McCartney M.A."/>
            <person name="Auch B."/>
            <person name="Kono T."/>
            <person name="Mallez S."/>
            <person name="Becker A."/>
            <person name="Gohl D.M."/>
            <person name="Silverstein K.A.T."/>
            <person name="Koren S."/>
            <person name="Bechman K.B."/>
            <person name="Herman A."/>
            <person name="Abrahante J.E."/>
            <person name="Garbe J."/>
        </authorList>
    </citation>
    <scope>NUCLEOTIDE SEQUENCE</scope>
    <source>
        <strain evidence="8">Duluth1</strain>
        <tissue evidence="8">Whole animal</tissue>
    </source>
</reference>
<dbReference type="InterPro" id="IPR036734">
    <property type="entry name" value="Neur_chan_lig-bd_sf"/>
</dbReference>
<feature type="transmembrane region" description="Helical" evidence="5">
    <location>
        <begin position="154"/>
        <end position="175"/>
    </location>
</feature>
<feature type="domain" description="Neurotransmitter-gated ion-channel ligand-binding" evidence="6">
    <location>
        <begin position="4"/>
        <end position="76"/>
    </location>
</feature>
<feature type="transmembrane region" description="Helical" evidence="5">
    <location>
        <begin position="124"/>
        <end position="142"/>
    </location>
</feature>
<dbReference type="InterPro" id="IPR006202">
    <property type="entry name" value="Neur_chan_lig-bd"/>
</dbReference>
<evidence type="ECO:0000256" key="1">
    <source>
        <dbReference type="ARBA" id="ARBA00004141"/>
    </source>
</evidence>
<feature type="transmembrane region" description="Helical" evidence="5">
    <location>
        <begin position="96"/>
        <end position="117"/>
    </location>
</feature>
<protein>
    <submittedName>
        <fullName evidence="8">Uncharacterized protein</fullName>
    </submittedName>
</protein>
<dbReference type="SUPFAM" id="SSF90112">
    <property type="entry name" value="Neurotransmitter-gated ion-channel transmembrane pore"/>
    <property type="match status" value="1"/>
</dbReference>
<dbReference type="SUPFAM" id="SSF63712">
    <property type="entry name" value="Nicotinic receptor ligand binding domain-like"/>
    <property type="match status" value="1"/>
</dbReference>
<keyword evidence="2 5" id="KW-0812">Transmembrane</keyword>
<dbReference type="Proteomes" id="UP000828390">
    <property type="component" value="Unassembled WGS sequence"/>
</dbReference>
<dbReference type="AlphaFoldDB" id="A0A9D4E5W9"/>
<evidence type="ECO:0000259" key="7">
    <source>
        <dbReference type="Pfam" id="PF02932"/>
    </source>
</evidence>
<dbReference type="GO" id="GO:0016020">
    <property type="term" value="C:membrane"/>
    <property type="evidence" value="ECO:0007669"/>
    <property type="project" value="UniProtKB-SubCell"/>
</dbReference>
<comment type="caution">
    <text evidence="8">The sequence shown here is derived from an EMBL/GenBank/DDBJ whole genome shotgun (WGS) entry which is preliminary data.</text>
</comment>
<dbReference type="GO" id="GO:0005230">
    <property type="term" value="F:extracellular ligand-gated monoatomic ion channel activity"/>
    <property type="evidence" value="ECO:0007669"/>
    <property type="project" value="InterPro"/>
</dbReference>
<dbReference type="Gene3D" id="2.70.170.10">
    <property type="entry name" value="Neurotransmitter-gated ion-channel ligand-binding domain"/>
    <property type="match status" value="1"/>
</dbReference>
<evidence type="ECO:0000313" key="9">
    <source>
        <dbReference type="Proteomes" id="UP000828390"/>
    </source>
</evidence>
<evidence type="ECO:0000259" key="6">
    <source>
        <dbReference type="Pfam" id="PF02931"/>
    </source>
</evidence>
<evidence type="ECO:0000256" key="2">
    <source>
        <dbReference type="ARBA" id="ARBA00022692"/>
    </source>
</evidence>
<dbReference type="PANTHER" id="PTHR18945">
    <property type="entry name" value="NEUROTRANSMITTER GATED ION CHANNEL"/>
    <property type="match status" value="1"/>
</dbReference>
<sequence>MFLGEVTWEYSQIVETRCSVDSTHFPFDKQFCEIQISVPSYSGSEISLTHCINPDTLSTGEWQILTFKQFQTKKKIGFRQVFIIEYELERKPLNTFVIIVIPVFILVSMVPLVFLIPKESGERLSLAVTGLLAVSVYMSLVAGSLPSSSDPMPLINVCMFVWFLSNAAIVIIVILDSALNVKKETKHVPSVCDPIVTFARRLRCEVKKVSEHDSSEEDIEMVSHNDGTHNRNDRGKSNFQDRKITWQHVSRALDTYMIVIIYAIKIVFAVCVFIVLYYGDVDKSSPRVQAARLQSIISQVIVCEDNGI</sequence>
<reference evidence="8" key="1">
    <citation type="journal article" date="2019" name="bioRxiv">
        <title>The Genome of the Zebra Mussel, Dreissena polymorpha: A Resource for Invasive Species Research.</title>
        <authorList>
            <person name="McCartney M.A."/>
            <person name="Auch B."/>
            <person name="Kono T."/>
            <person name="Mallez S."/>
            <person name="Zhang Y."/>
            <person name="Obille A."/>
            <person name="Becker A."/>
            <person name="Abrahante J.E."/>
            <person name="Garbe J."/>
            <person name="Badalamenti J.P."/>
            <person name="Herman A."/>
            <person name="Mangelson H."/>
            <person name="Liachko I."/>
            <person name="Sullivan S."/>
            <person name="Sone E.D."/>
            <person name="Koren S."/>
            <person name="Silverstein K.A.T."/>
            <person name="Beckman K.B."/>
            <person name="Gohl D.M."/>
        </authorList>
    </citation>
    <scope>NUCLEOTIDE SEQUENCE</scope>
    <source>
        <strain evidence="8">Duluth1</strain>
        <tissue evidence="8">Whole animal</tissue>
    </source>
</reference>
<evidence type="ECO:0000256" key="4">
    <source>
        <dbReference type="ARBA" id="ARBA00023136"/>
    </source>
</evidence>
<keyword evidence="4 5" id="KW-0472">Membrane</keyword>
<dbReference type="CDD" id="cd19051">
    <property type="entry name" value="LGIC_TM_cation"/>
    <property type="match status" value="1"/>
</dbReference>
<name>A0A9D4E5W9_DREPO</name>
<proteinExistence type="predicted"/>
<feature type="domain" description="Neurotransmitter-gated ion-channel transmembrane" evidence="7">
    <location>
        <begin position="99"/>
        <end position="218"/>
    </location>
</feature>
<gene>
    <name evidence="8" type="ORF">DPMN_174384</name>
</gene>
<dbReference type="Gene3D" id="1.20.58.390">
    <property type="entry name" value="Neurotransmitter-gated ion-channel transmembrane domain"/>
    <property type="match status" value="1"/>
</dbReference>
<feature type="transmembrane region" description="Helical" evidence="5">
    <location>
        <begin position="256"/>
        <end position="278"/>
    </location>
</feature>
<dbReference type="EMBL" id="JAIWYP010000009">
    <property type="protein sequence ID" value="KAH3773035.1"/>
    <property type="molecule type" value="Genomic_DNA"/>
</dbReference>
<organism evidence="8 9">
    <name type="scientific">Dreissena polymorpha</name>
    <name type="common">Zebra mussel</name>
    <name type="synonym">Mytilus polymorpha</name>
    <dbReference type="NCBI Taxonomy" id="45954"/>
    <lineage>
        <taxon>Eukaryota</taxon>
        <taxon>Metazoa</taxon>
        <taxon>Spiralia</taxon>
        <taxon>Lophotrochozoa</taxon>
        <taxon>Mollusca</taxon>
        <taxon>Bivalvia</taxon>
        <taxon>Autobranchia</taxon>
        <taxon>Heteroconchia</taxon>
        <taxon>Euheterodonta</taxon>
        <taxon>Imparidentia</taxon>
        <taxon>Neoheterodontei</taxon>
        <taxon>Myida</taxon>
        <taxon>Dreissenoidea</taxon>
        <taxon>Dreissenidae</taxon>
        <taxon>Dreissena</taxon>
    </lineage>
</organism>
<dbReference type="InterPro" id="IPR038050">
    <property type="entry name" value="Neuro_actylchol_rec"/>
</dbReference>
<evidence type="ECO:0000313" key="8">
    <source>
        <dbReference type="EMBL" id="KAH3773035.1"/>
    </source>
</evidence>
<evidence type="ECO:0000256" key="5">
    <source>
        <dbReference type="SAM" id="Phobius"/>
    </source>
</evidence>
<dbReference type="GO" id="GO:0004888">
    <property type="term" value="F:transmembrane signaling receptor activity"/>
    <property type="evidence" value="ECO:0007669"/>
    <property type="project" value="InterPro"/>
</dbReference>
<dbReference type="InterPro" id="IPR006029">
    <property type="entry name" value="Neurotrans-gated_channel_TM"/>
</dbReference>
<dbReference type="Pfam" id="PF02932">
    <property type="entry name" value="Neur_chan_memb"/>
    <property type="match status" value="1"/>
</dbReference>
<accession>A0A9D4E5W9</accession>